<dbReference type="Gene3D" id="2.30.40.10">
    <property type="entry name" value="Urease, subunit C, domain 1"/>
    <property type="match status" value="1"/>
</dbReference>
<evidence type="ECO:0000259" key="1">
    <source>
        <dbReference type="Pfam" id="PF07969"/>
    </source>
</evidence>
<dbReference type="InterPro" id="IPR032466">
    <property type="entry name" value="Metal_Hydrolase"/>
</dbReference>
<dbReference type="Gene3D" id="3.10.310.70">
    <property type="match status" value="1"/>
</dbReference>
<sequence>MCMVCNPGLFSFLKEGAQTRRQFFRTGAALASATVLSGEVGAQPSAPAAPADAAADTIFHGGSIITVNEAQPQVEAVAVRGGRIVAMGSRASLDAWQGPGTQMVALGDQALLPGFVDPHMHCAFAMLDGWLDLGPFVNASLGEAKAKLVAALAKARAGDWVMGQLYDPTITAGEWDVSVQALDALAPDTPVFILEANGHIGHVNSAAFKAAKISKDTPNPPHGLFVRDARGELTGEVQESAAIGRFAVVAPHISGPEYLANVGRLFNMAASKGCTTLHDCGIGSFDAQGDWMVMKAAMANNPPVRMSAFLVSTAMPTWQKLGLKPDHHSEVLRINGIKAWADGTNQGGSGFQREPYLQAAWKNGTPNYSQAELNAAVQAAHDGGWQVGIHANGDAGIDMALKAYEAAQQRNPQSDRRHRIEHSTVCHPEQLDAMKRLGVSPSFLIGHVYYYGAVFRDQIFGPARANLIDPCKTALDKGLRISLHSDYNCQPIAPLRYVHNAVTRQIRNTTQQLNPAEAITLTQALRAVTLDAAWQCHMDDLVGSIEVGKCADFVVLGRNPYTVPPMEILNIPVRETWLGGVRRHAA</sequence>
<organism evidence="2 3">
    <name type="scientific">Curvibacter cyanobacteriorum</name>
    <dbReference type="NCBI Taxonomy" id="3026422"/>
    <lineage>
        <taxon>Bacteria</taxon>
        <taxon>Pseudomonadati</taxon>
        <taxon>Pseudomonadota</taxon>
        <taxon>Betaproteobacteria</taxon>
        <taxon>Burkholderiales</taxon>
        <taxon>Comamonadaceae</taxon>
        <taxon>Curvibacter</taxon>
    </lineage>
</organism>
<comment type="caution">
    <text evidence="2">The sequence shown here is derived from an EMBL/GenBank/DDBJ whole genome shotgun (WGS) entry which is preliminary data.</text>
</comment>
<dbReference type="Gene3D" id="3.20.20.140">
    <property type="entry name" value="Metal-dependent hydrolases"/>
    <property type="match status" value="1"/>
</dbReference>
<dbReference type="InterPro" id="IPR013108">
    <property type="entry name" value="Amidohydro_3"/>
</dbReference>
<dbReference type="InterPro" id="IPR006311">
    <property type="entry name" value="TAT_signal"/>
</dbReference>
<dbReference type="InterPro" id="IPR011059">
    <property type="entry name" value="Metal-dep_hydrolase_composite"/>
</dbReference>
<proteinExistence type="predicted"/>
<dbReference type="SUPFAM" id="SSF51556">
    <property type="entry name" value="Metallo-dependent hydrolases"/>
    <property type="match status" value="1"/>
</dbReference>
<dbReference type="PANTHER" id="PTHR22642:SF2">
    <property type="entry name" value="PROTEIN LONG AFTER FAR-RED 3"/>
    <property type="match status" value="1"/>
</dbReference>
<reference evidence="2 3" key="1">
    <citation type="submission" date="2023-02" db="EMBL/GenBank/DDBJ databases">
        <title>Bacterial whole genomic sequence of Curvibacter sp. HBC61.</title>
        <authorList>
            <person name="Le V."/>
            <person name="Ko S.-R."/>
            <person name="Ahn C.-Y."/>
            <person name="Oh H.-M."/>
        </authorList>
    </citation>
    <scope>NUCLEOTIDE SEQUENCE [LARGE SCALE GENOMIC DNA]</scope>
    <source>
        <strain evidence="2 3">HBC61</strain>
    </source>
</reference>
<feature type="domain" description="Amidohydrolase 3" evidence="1">
    <location>
        <begin position="103"/>
        <end position="581"/>
    </location>
</feature>
<dbReference type="PROSITE" id="PS51318">
    <property type="entry name" value="TAT"/>
    <property type="match status" value="1"/>
</dbReference>
<dbReference type="EMBL" id="JAQSIP010000006">
    <property type="protein sequence ID" value="MDD0839674.1"/>
    <property type="molecule type" value="Genomic_DNA"/>
</dbReference>
<name>A0ABT5N027_9BURK</name>
<dbReference type="RefSeq" id="WP_273952142.1">
    <property type="nucleotide sequence ID" value="NZ_JAQSIP010000006.1"/>
</dbReference>
<accession>A0ABT5N027</accession>
<gene>
    <name evidence="2" type="ORF">PSQ40_13900</name>
</gene>
<evidence type="ECO:0000313" key="2">
    <source>
        <dbReference type="EMBL" id="MDD0839674.1"/>
    </source>
</evidence>
<dbReference type="Pfam" id="PF07969">
    <property type="entry name" value="Amidohydro_3"/>
    <property type="match status" value="1"/>
</dbReference>
<dbReference type="InterPro" id="IPR033932">
    <property type="entry name" value="YtcJ-like"/>
</dbReference>
<dbReference type="Proteomes" id="UP001528673">
    <property type="component" value="Unassembled WGS sequence"/>
</dbReference>
<evidence type="ECO:0000313" key="3">
    <source>
        <dbReference type="Proteomes" id="UP001528673"/>
    </source>
</evidence>
<dbReference type="SUPFAM" id="SSF51338">
    <property type="entry name" value="Composite domain of metallo-dependent hydrolases"/>
    <property type="match status" value="1"/>
</dbReference>
<dbReference type="PANTHER" id="PTHR22642">
    <property type="entry name" value="IMIDAZOLONEPROPIONASE"/>
    <property type="match status" value="1"/>
</dbReference>
<dbReference type="CDD" id="cd01300">
    <property type="entry name" value="YtcJ_like"/>
    <property type="match status" value="1"/>
</dbReference>
<protein>
    <submittedName>
        <fullName evidence="2">Amidohydrolase</fullName>
    </submittedName>
</protein>
<keyword evidence="3" id="KW-1185">Reference proteome</keyword>